<gene>
    <name evidence="1" type="ORF">S01H1_25768</name>
</gene>
<dbReference type="EMBL" id="BARS01015588">
    <property type="protein sequence ID" value="GAF92140.1"/>
    <property type="molecule type" value="Genomic_DNA"/>
</dbReference>
<proteinExistence type="predicted"/>
<evidence type="ECO:0000313" key="1">
    <source>
        <dbReference type="EMBL" id="GAF92140.1"/>
    </source>
</evidence>
<dbReference type="AlphaFoldDB" id="X0UUK1"/>
<name>X0UUK1_9ZZZZ</name>
<organism evidence="1">
    <name type="scientific">marine sediment metagenome</name>
    <dbReference type="NCBI Taxonomy" id="412755"/>
    <lineage>
        <taxon>unclassified sequences</taxon>
        <taxon>metagenomes</taxon>
        <taxon>ecological metagenomes</taxon>
    </lineage>
</organism>
<reference evidence="1" key="1">
    <citation type="journal article" date="2014" name="Front. Microbiol.">
        <title>High frequency of phylogenetically diverse reductive dehalogenase-homologous genes in deep subseafloor sedimentary metagenomes.</title>
        <authorList>
            <person name="Kawai M."/>
            <person name="Futagami T."/>
            <person name="Toyoda A."/>
            <person name="Takaki Y."/>
            <person name="Nishi S."/>
            <person name="Hori S."/>
            <person name="Arai W."/>
            <person name="Tsubouchi T."/>
            <person name="Morono Y."/>
            <person name="Uchiyama I."/>
            <person name="Ito T."/>
            <person name="Fujiyama A."/>
            <person name="Inagaki F."/>
            <person name="Takami H."/>
        </authorList>
    </citation>
    <scope>NUCLEOTIDE SEQUENCE</scope>
    <source>
        <strain evidence="1">Expedition CK06-06</strain>
    </source>
</reference>
<accession>X0UUK1</accession>
<feature type="non-terminal residue" evidence="1">
    <location>
        <position position="42"/>
    </location>
</feature>
<sequence>MASVGHSGSSDRVTVSIVIVCFNDGTVLLPCLESVYAAPPRV</sequence>
<comment type="caution">
    <text evidence="1">The sequence shown here is derived from an EMBL/GenBank/DDBJ whole genome shotgun (WGS) entry which is preliminary data.</text>
</comment>
<protein>
    <submittedName>
        <fullName evidence="1">Uncharacterized protein</fullName>
    </submittedName>
</protein>